<keyword evidence="1" id="KW-0732">Signal</keyword>
<dbReference type="EMBL" id="WUMK01000001">
    <property type="protein sequence ID" value="MXN43746.1"/>
    <property type="molecule type" value="Genomic_DNA"/>
</dbReference>
<dbReference type="AlphaFoldDB" id="A0A6N8S8Y4"/>
<dbReference type="SUPFAM" id="SSF56524">
    <property type="entry name" value="Oxidoreductase molybdopterin-binding domain"/>
    <property type="match status" value="1"/>
</dbReference>
<protein>
    <submittedName>
        <fullName evidence="3">Molybdopterin-dependent oxidoreductase</fullName>
    </submittedName>
</protein>
<dbReference type="OrthoDB" id="9798763at2"/>
<name>A0A6N8S8Y4_9HYPH</name>
<reference evidence="3 4" key="1">
    <citation type="submission" date="2019-12" db="EMBL/GenBank/DDBJ databases">
        <title>Shinella kummerowiae sp. nov., a symbiotic bacterium isolated from root nodules of the herbal legume Kummerowia stipulacea.</title>
        <authorList>
            <person name="Gao J."/>
        </authorList>
    </citation>
    <scope>NUCLEOTIDE SEQUENCE [LARGE SCALE GENOMIC DNA]</scope>
    <source>
        <strain evidence="3 4">CCBAU 25048</strain>
    </source>
</reference>
<dbReference type="InterPro" id="IPR036374">
    <property type="entry name" value="OxRdtase_Mopterin-bd_sf"/>
</dbReference>
<dbReference type="Pfam" id="PF00174">
    <property type="entry name" value="Oxidored_molyb"/>
    <property type="match status" value="1"/>
</dbReference>
<feature type="domain" description="Oxidoreductase molybdopterin-binding" evidence="2">
    <location>
        <begin position="67"/>
        <end position="131"/>
    </location>
</feature>
<organism evidence="3 4">
    <name type="scientific">Shinella kummerowiae</name>
    <dbReference type="NCBI Taxonomy" id="417745"/>
    <lineage>
        <taxon>Bacteria</taxon>
        <taxon>Pseudomonadati</taxon>
        <taxon>Pseudomonadota</taxon>
        <taxon>Alphaproteobacteria</taxon>
        <taxon>Hyphomicrobiales</taxon>
        <taxon>Rhizobiaceae</taxon>
        <taxon>Shinella</taxon>
    </lineage>
</organism>
<evidence type="ECO:0000313" key="4">
    <source>
        <dbReference type="Proteomes" id="UP000435802"/>
    </source>
</evidence>
<feature type="signal peptide" evidence="1">
    <location>
        <begin position="1"/>
        <end position="23"/>
    </location>
</feature>
<dbReference type="InterPro" id="IPR000572">
    <property type="entry name" value="OxRdtase_Mopterin-bd_dom"/>
</dbReference>
<dbReference type="Proteomes" id="UP000435802">
    <property type="component" value="Unassembled WGS sequence"/>
</dbReference>
<accession>A0A6N8S8Y4</accession>
<sequence length="158" mass="17223">MRSILQHLLVLATLLVSAPFAHADDVLFTVRSAKGDFPVTEAVVEKLGTVTYKALAPGMDDALHQVRGPLIRDVLKAAGVEGTTAAAVALDKYEVEIPMADFTTLDVIAAIEMDGERLTVRSKGPAWIIYPTGKHTELQKDPVYEARSIWQLKDLVVK</sequence>
<keyword evidence="4" id="KW-1185">Reference proteome</keyword>
<dbReference type="RefSeq" id="WP_160856754.1">
    <property type="nucleotide sequence ID" value="NZ_WUMK01000001.1"/>
</dbReference>
<gene>
    <name evidence="3" type="ORF">GR138_01005</name>
</gene>
<proteinExistence type="predicted"/>
<evidence type="ECO:0000256" key="1">
    <source>
        <dbReference type="SAM" id="SignalP"/>
    </source>
</evidence>
<dbReference type="Gene3D" id="3.90.420.10">
    <property type="entry name" value="Oxidoreductase, molybdopterin-binding domain"/>
    <property type="match status" value="1"/>
</dbReference>
<feature type="chain" id="PRO_5026941792" evidence="1">
    <location>
        <begin position="24"/>
        <end position="158"/>
    </location>
</feature>
<evidence type="ECO:0000259" key="2">
    <source>
        <dbReference type="Pfam" id="PF00174"/>
    </source>
</evidence>
<evidence type="ECO:0000313" key="3">
    <source>
        <dbReference type="EMBL" id="MXN43746.1"/>
    </source>
</evidence>
<comment type="caution">
    <text evidence="3">The sequence shown here is derived from an EMBL/GenBank/DDBJ whole genome shotgun (WGS) entry which is preliminary data.</text>
</comment>